<keyword evidence="3" id="KW-0418">Kinase</keyword>
<dbReference type="SUPFAM" id="SSF53067">
    <property type="entry name" value="Actin-like ATPase domain"/>
    <property type="match status" value="2"/>
</dbReference>
<dbReference type="FunFam" id="3.30.420.40:FF:000101">
    <property type="entry name" value="FGGY carbohydrate kinase domain-containing protein"/>
    <property type="match status" value="1"/>
</dbReference>
<feature type="domain" description="Carbohydrate kinase FGGY C-terminal" evidence="5">
    <location>
        <begin position="281"/>
        <end position="486"/>
    </location>
</feature>
<evidence type="ECO:0000313" key="7">
    <source>
        <dbReference type="Proteomes" id="UP000068164"/>
    </source>
</evidence>
<dbReference type="InterPro" id="IPR018485">
    <property type="entry name" value="FGGY_C"/>
</dbReference>
<dbReference type="InterPro" id="IPR018484">
    <property type="entry name" value="FGGY_N"/>
</dbReference>
<feature type="domain" description="Carbohydrate kinase FGGY N-terminal" evidence="4">
    <location>
        <begin position="4"/>
        <end position="262"/>
    </location>
</feature>
<dbReference type="GO" id="GO:0019150">
    <property type="term" value="F:D-ribulokinase activity"/>
    <property type="evidence" value="ECO:0007669"/>
    <property type="project" value="TreeGrafter"/>
</dbReference>
<dbReference type="GO" id="GO:0019321">
    <property type="term" value="P:pentose metabolic process"/>
    <property type="evidence" value="ECO:0007669"/>
    <property type="project" value="TreeGrafter"/>
</dbReference>
<comment type="similarity">
    <text evidence="1">Belongs to the FGGY kinase family.</text>
</comment>
<evidence type="ECO:0000256" key="2">
    <source>
        <dbReference type="ARBA" id="ARBA00022679"/>
    </source>
</evidence>
<dbReference type="RefSeq" id="WP_062376118.1">
    <property type="nucleotide sequence ID" value="NZ_LNCD01000146.1"/>
</dbReference>
<keyword evidence="7" id="KW-1185">Reference proteome</keyword>
<dbReference type="Gene3D" id="3.30.420.40">
    <property type="match status" value="1"/>
</dbReference>
<dbReference type="PANTHER" id="PTHR43435">
    <property type="entry name" value="RIBULOKINASE"/>
    <property type="match status" value="1"/>
</dbReference>
<dbReference type="InterPro" id="IPR000577">
    <property type="entry name" value="Carb_kinase_FGGY"/>
</dbReference>
<dbReference type="InterPro" id="IPR006003">
    <property type="entry name" value="FGGY_RbtK-like"/>
</dbReference>
<dbReference type="PANTHER" id="PTHR43435:SF4">
    <property type="entry name" value="FGGY CARBOHYDRATE KINASE DOMAIN-CONTAINING PROTEIN"/>
    <property type="match status" value="1"/>
</dbReference>
<dbReference type="Proteomes" id="UP000068164">
    <property type="component" value="Unassembled WGS sequence"/>
</dbReference>
<evidence type="ECO:0000259" key="5">
    <source>
        <dbReference type="Pfam" id="PF02782"/>
    </source>
</evidence>
<evidence type="ECO:0000256" key="3">
    <source>
        <dbReference type="ARBA" id="ARBA00022777"/>
    </source>
</evidence>
<proteinExistence type="inferred from homology"/>
<sequence>MARYFLGIDVGTGSARTGVFNESGDLLSSAKQPIAIWHEAGGVVEQSSEDIWRAVSGTVRQAVADAGIDPALIAGIGFDATCSLVAVGRGGAPISLSRSGDPDRNIIVWMDHRAVAEADEINDGGHAVLRYVGGRISPEMETPKLLWLKRHLPEQYQAAAHFFDLSDYLTWRATGSLARSVCTVTCKWTYLAHEGRWDADYFRAIGLEDLAADEFRRIGTDIVAPGVALGTGLSVEAAAELALPVGTPVGAALIDAHAGGIGTLGAGEIETEPSADIGRRLAYIFGTSACSMATTGQPTFVDGVWGPYFSAMVPGLWLNEGGQSAAGAAIDYLVRMHPAAGAIEARAKAEGLSLVGYLERAAARAGDGVADLSDGIVVVPEFLGNRAPFADPDARALIAGLTLDESEASLVALYVAGLAGLGCGLRQLLDALADKAIDIDLIMASGGAANSPLVLQMIADSTATEVASVTSPEPVLLGAAMLGAVAGGHYPDLSSAMAAMSRIAKVYRPVSGALRDKHDRRYQAFKLLQETGRRLREMV</sequence>
<dbReference type="OrthoDB" id="9805576at2"/>
<dbReference type="PIRSF" id="PIRSF000538">
    <property type="entry name" value="GlpK"/>
    <property type="match status" value="1"/>
</dbReference>
<dbReference type="AlphaFoldDB" id="A0A109J1H9"/>
<protein>
    <submittedName>
        <fullName evidence="6">Ribulokinase</fullName>
    </submittedName>
</protein>
<dbReference type="Gene3D" id="1.20.58.2240">
    <property type="match status" value="1"/>
</dbReference>
<gene>
    <name evidence="6" type="ORF">AS026_25525</name>
</gene>
<keyword evidence="2" id="KW-0808">Transferase</keyword>
<organism evidence="6 7">
    <name type="scientific">Rhizobium altiplani</name>
    <dbReference type="NCBI Taxonomy" id="1864509"/>
    <lineage>
        <taxon>Bacteria</taxon>
        <taxon>Pseudomonadati</taxon>
        <taxon>Pseudomonadota</taxon>
        <taxon>Alphaproteobacteria</taxon>
        <taxon>Hyphomicrobiales</taxon>
        <taxon>Rhizobiaceae</taxon>
        <taxon>Rhizobium/Agrobacterium group</taxon>
        <taxon>Rhizobium</taxon>
    </lineage>
</organism>
<evidence type="ECO:0000313" key="6">
    <source>
        <dbReference type="EMBL" id="KWV40618.1"/>
    </source>
</evidence>
<reference evidence="6 7" key="1">
    <citation type="submission" date="2015-11" db="EMBL/GenBank/DDBJ databases">
        <title>Draft Genome Sequence of the Strain BR 10423 (Rhizobium sp.) isolated from nodules of Mimosa pudica.</title>
        <authorList>
            <person name="Barauna A.C."/>
            <person name="Zilli J.E."/>
            <person name="Simoes-Araujo J.L."/>
            <person name="Reis V.M."/>
            <person name="James E.K."/>
            <person name="Reis F.B.Jr."/>
            <person name="Rouws L.F."/>
            <person name="Passos S.R."/>
            <person name="Gois S.R."/>
        </authorList>
    </citation>
    <scope>NUCLEOTIDE SEQUENCE [LARGE SCALE GENOMIC DNA]</scope>
    <source>
        <strain evidence="6 7">BR10423</strain>
    </source>
</reference>
<accession>A0A109J1H9</accession>
<dbReference type="InterPro" id="IPR043129">
    <property type="entry name" value="ATPase_NBD"/>
</dbReference>
<dbReference type="Pfam" id="PF02782">
    <property type="entry name" value="FGGY_C"/>
    <property type="match status" value="1"/>
</dbReference>
<evidence type="ECO:0000256" key="1">
    <source>
        <dbReference type="ARBA" id="ARBA00009156"/>
    </source>
</evidence>
<dbReference type="Pfam" id="PF00370">
    <property type="entry name" value="FGGY_N"/>
    <property type="match status" value="1"/>
</dbReference>
<dbReference type="GO" id="GO:0005737">
    <property type="term" value="C:cytoplasm"/>
    <property type="evidence" value="ECO:0007669"/>
    <property type="project" value="TreeGrafter"/>
</dbReference>
<evidence type="ECO:0000259" key="4">
    <source>
        <dbReference type="Pfam" id="PF00370"/>
    </source>
</evidence>
<dbReference type="CDD" id="cd07782">
    <property type="entry name" value="ASKHA_NBD_FGGY_D-RBK"/>
    <property type="match status" value="1"/>
</dbReference>
<dbReference type="EMBL" id="LNCD01000146">
    <property type="protein sequence ID" value="KWV40618.1"/>
    <property type="molecule type" value="Genomic_DNA"/>
</dbReference>
<name>A0A109J1H9_9HYPH</name>
<comment type="caution">
    <text evidence="6">The sequence shown here is derived from an EMBL/GenBank/DDBJ whole genome shotgun (WGS) entry which is preliminary data.</text>
</comment>
<dbReference type="NCBIfam" id="TIGR01315">
    <property type="entry name" value="5C_CHO_kinase"/>
    <property type="match status" value="1"/>
</dbReference>